<keyword evidence="3" id="KW-1185">Reference proteome</keyword>
<dbReference type="PANTHER" id="PTHR14918">
    <property type="entry name" value="KICSTOR COMPLEX PROTEIN SZT2"/>
    <property type="match status" value="1"/>
</dbReference>
<gene>
    <name evidence="2" type="ORF">TrLO_g8079</name>
</gene>
<dbReference type="Proteomes" id="UP001165122">
    <property type="component" value="Unassembled WGS sequence"/>
</dbReference>
<proteinExistence type="predicted"/>
<feature type="compositionally biased region" description="Acidic residues" evidence="1">
    <location>
        <begin position="926"/>
        <end position="973"/>
    </location>
</feature>
<dbReference type="InterPro" id="IPR033228">
    <property type="entry name" value="SZT2"/>
</dbReference>
<feature type="compositionally biased region" description="Low complexity" evidence="1">
    <location>
        <begin position="1"/>
        <end position="20"/>
    </location>
</feature>
<feature type="region of interest" description="Disordered" evidence="1">
    <location>
        <begin position="918"/>
        <end position="990"/>
    </location>
</feature>
<feature type="region of interest" description="Disordered" evidence="1">
    <location>
        <begin position="1"/>
        <end position="24"/>
    </location>
</feature>
<dbReference type="EMBL" id="BRXW01000513">
    <property type="protein sequence ID" value="GMH62078.1"/>
    <property type="molecule type" value="Genomic_DNA"/>
</dbReference>
<protein>
    <submittedName>
        <fullName evidence="2">Uncharacterized protein</fullName>
    </submittedName>
</protein>
<feature type="region of interest" description="Disordered" evidence="1">
    <location>
        <begin position="198"/>
        <end position="217"/>
    </location>
</feature>
<sequence>MSTHATTNNKNKSKSRANSAPAPCPPSVLSNHFPSCSSACLLLPSTPFPFSLAVSIHLRLLRAVPPQSPHLPPPLSPLLHPNFYTHLTPSTSLPSQTLVLECTPTRQQTRPERRYIKLFPPLLKNANVVYKITEDTSFTCLEKRMNICVQVLSNPFKDGRGPSSTISALHSLLLYLSSPIKCSKTTSRLMYPERYVDEEKKKHHQSQQGCGSKEEKTQPSFFSPMVTYSIYLHKTCILHTSEIPSLSSLTSLISNCVWTESSSLIFDLDPFTLGKHIVIDLEKDRRYKFYTSTHPYTLINLEGESKFEVCDSDLSVARNVVGVEDLKRLGEEIWGKENKRKTLKPSVLQLRLLFYHTNISNDYTKHKLLSSIISSSPLVSPLTPSNLPPLTLNDCTVCNLLMNVFQRHEITETDQPTTLSNVMYYKIINIDTQNCICVITENGRIFTHSSNSNFKVNLSNFLFNNPLPKCLSHTYLISHTKKSYFDTTLTRKIVEDKKTDDDDLTYVNAHSIITLDYINEHVMNVRVKSFNNCLPGKPILQRGTEEVAEGRGEAWVESYFLEGGKELVELLGVRREEKGNFLRTGSTEWRKKWPSGRVCLYSISSPLLYSRLKIVQIKFWPNLMDSKFENVLGKILGSDKDCEKAVKYWKSLVEYGSLEYLEEVLAYATRSFVELGRELEESDWMVSGLGDAHECRRIGSKEDLDGNPNVWYRRIDAPHEPSCVFKWEKTGVRSFTFGIRDLYERGGGEWLGSEFLSAFENSIILAYEGRFCLEVFRRLGNDAEVSDEVDVPDGNDEEVSPSVMKYMQIATHPPHPPPTNVPPTPEEEVKVSLPEINVKTSEFEQCLSYLPEMVCVYKNVVPGINSGVRNLIDLIEPVSWVSDKFFVLKSKDREADEEFYESTLKNVKEKVDKFKDDVDYGGYFGESEEESEEEEDDGEEDDEEEEEEEEEDGKEEKDDDSDGDLDSGEESDMGVDGIQSAPPSSANSDDTHEAIVIVPTLQDLYGALSKGSIEEGGECCFVMFKLNGVECDKDMMRNLGTGVLEVFVASNSVTGTLSKLQLTTSLFLHSAVNTYISSLHLHRLGQVDEYSTEEEVGLVLRYVKRCDGVAEETIEMEGEGIGKMVKEEFQKLATSSTKNHESLRIISQPSHFIVHRLMSDCFEIKVFHQQGHAEAQKILDSSVSELTSMILRCRQVMALAELSSTREARDDLIPQDDDDPFVKKALGCDVKFESLFVFNHRLKGDVCIAALQSSILHPFEISNRRSYFVYKDVTGSIFYLTLVDCVTKFRLLVFGVNEPSGSVKDQLVGIIRNRCHMLALDALSSLLRSTVKFALTPMDVDFLRSFNKPTTADYVIKPDVDCYLLMLYLRQNVEGSGFFHRLATEEGWEDDSPIIDENVEEERDGGDDFKRITYRASDFTFYYNYTRSVLDAVSTLTHRGAELGRSAGKGICVLRFDFPEEKGCGPSNPGPDVEMKESRFKTNALKLSDETTPGCTVLRVSIVNTTLDTTAIKEWLQLCIRQSLVDYGVDKLMRLSRTGLLRGNRSENNMIVGFHSLKGLLSHGLDIPSMSVRHVKSETMLRGKSVRKCYERIMSDVVFKLLFRGVEGVEGLDGEKEETWPNGLLRWSSGETGDMVTADPSYTFVFGLGWEVKNLTIGEGVLQHNEVVVPTDLEDEIREQLLETQNVKRRGAIIFNADRGRRSLTCFNVNGNVFNEVEAMFKDVERQFEEEEDKVASELSSTLPTSKSKAKPAVKFLRPTLQIRKPKLVGQSVDGSAIAAIQASRVRARVGHGKKITENYRKEKKAPTKCSSDKTEESVLTKLKQLSLNKKNISISTSNMYLIKATSVLLPSQLIRYYSLASSPSEVLDSLARKSTKAGFTLVRILSDTSGSFQRSDSFVGSAEGKVVVKKTGEVASAYVEVGECIGMSVSTLRIEGYCDYNKDEGKVKLSKSDREKGYAECEANFAIVKKLVSAIVLETFEYEAMETAKEPPNSIWPVKDKILEGERSCKICKVVDVEIEEVGVFEHACRNSTGGVRGDWDMKGLGGRGCLRGTGGGPGTDDVDGEGRGSFFLFAEGGGEEGEAGGLVFKLCVIGSKNMREVAFRKIKGVMEVSKRDITLDRLFESLVMGSDGICVRQICGLCGCRNLGAADMRVNSLIVSLGGRVKEGLRLVGEEYALLYSSDVCVVFIVLKGGRGVFASERGGEGGGGVMEGVVEDWMNMWCRKLLNES</sequence>
<reference evidence="3" key="1">
    <citation type="journal article" date="2023" name="Commun. Biol.">
        <title>Genome analysis of Parmales, the sister group of diatoms, reveals the evolutionary specialization of diatoms from phago-mixotrophs to photoautotrophs.</title>
        <authorList>
            <person name="Ban H."/>
            <person name="Sato S."/>
            <person name="Yoshikawa S."/>
            <person name="Yamada K."/>
            <person name="Nakamura Y."/>
            <person name="Ichinomiya M."/>
            <person name="Sato N."/>
            <person name="Blanc-Mathieu R."/>
            <person name="Endo H."/>
            <person name="Kuwata A."/>
            <person name="Ogata H."/>
        </authorList>
    </citation>
    <scope>NUCLEOTIDE SEQUENCE [LARGE SCALE GENOMIC DNA]</scope>
    <source>
        <strain evidence="3">NIES 3700</strain>
    </source>
</reference>
<name>A0A9W7A3N3_9STRA</name>
<dbReference type="PANTHER" id="PTHR14918:SF3">
    <property type="entry name" value="KICSTOR COMPLEX PROTEIN SZT2"/>
    <property type="match status" value="1"/>
</dbReference>
<dbReference type="GO" id="GO:0005777">
    <property type="term" value="C:peroxisome"/>
    <property type="evidence" value="ECO:0007669"/>
    <property type="project" value="InterPro"/>
</dbReference>
<organism evidence="2 3">
    <name type="scientific">Triparma laevis f. longispina</name>
    <dbReference type="NCBI Taxonomy" id="1714387"/>
    <lineage>
        <taxon>Eukaryota</taxon>
        <taxon>Sar</taxon>
        <taxon>Stramenopiles</taxon>
        <taxon>Ochrophyta</taxon>
        <taxon>Bolidophyceae</taxon>
        <taxon>Parmales</taxon>
        <taxon>Triparmaceae</taxon>
        <taxon>Triparma</taxon>
    </lineage>
</organism>
<accession>A0A9W7A3N3</accession>
<dbReference type="OrthoDB" id="43547at2759"/>
<comment type="caution">
    <text evidence="2">The sequence shown here is derived from an EMBL/GenBank/DDBJ whole genome shotgun (WGS) entry which is preliminary data.</text>
</comment>
<evidence type="ECO:0000313" key="2">
    <source>
        <dbReference type="EMBL" id="GMH62078.1"/>
    </source>
</evidence>
<evidence type="ECO:0000313" key="3">
    <source>
        <dbReference type="Proteomes" id="UP001165122"/>
    </source>
</evidence>
<evidence type="ECO:0000256" key="1">
    <source>
        <dbReference type="SAM" id="MobiDB-lite"/>
    </source>
</evidence>